<reference evidence="2 3" key="1">
    <citation type="submission" date="2021-04" db="EMBL/GenBank/DDBJ databases">
        <authorList>
            <person name="Bliznina A."/>
        </authorList>
    </citation>
    <scope>NUCLEOTIDE SEQUENCE [LARGE SCALE GENOMIC DNA]</scope>
</reference>
<feature type="compositionally biased region" description="Acidic residues" evidence="1">
    <location>
        <begin position="19"/>
        <end position="45"/>
    </location>
</feature>
<evidence type="ECO:0000313" key="3">
    <source>
        <dbReference type="Proteomes" id="UP001158576"/>
    </source>
</evidence>
<accession>A0ABN7STD2</accession>
<feature type="region of interest" description="Disordered" evidence="1">
    <location>
        <begin position="12"/>
        <end position="45"/>
    </location>
</feature>
<gene>
    <name evidence="2" type="ORF">OKIOD_LOCUS11939</name>
</gene>
<feature type="compositionally biased region" description="Basic and acidic residues" evidence="1">
    <location>
        <begin position="121"/>
        <end position="140"/>
    </location>
</feature>
<evidence type="ECO:0000256" key="1">
    <source>
        <dbReference type="SAM" id="MobiDB-lite"/>
    </source>
</evidence>
<keyword evidence="3" id="KW-1185">Reference proteome</keyword>
<dbReference type="Proteomes" id="UP001158576">
    <property type="component" value="Chromosome 1"/>
</dbReference>
<proteinExistence type="predicted"/>
<evidence type="ECO:0000313" key="2">
    <source>
        <dbReference type="EMBL" id="CAG5107148.1"/>
    </source>
</evidence>
<organism evidence="2 3">
    <name type="scientific">Oikopleura dioica</name>
    <name type="common">Tunicate</name>
    <dbReference type="NCBI Taxonomy" id="34765"/>
    <lineage>
        <taxon>Eukaryota</taxon>
        <taxon>Metazoa</taxon>
        <taxon>Chordata</taxon>
        <taxon>Tunicata</taxon>
        <taxon>Appendicularia</taxon>
        <taxon>Copelata</taxon>
        <taxon>Oikopleuridae</taxon>
        <taxon>Oikopleura</taxon>
    </lineage>
</organism>
<feature type="region of interest" description="Disordered" evidence="1">
    <location>
        <begin position="103"/>
        <end position="140"/>
    </location>
</feature>
<name>A0ABN7STD2_OIKDI</name>
<protein>
    <submittedName>
        <fullName evidence="2">Oidioi.mRNA.OKI2018_I69.chr1.g3174.t1.cds</fullName>
    </submittedName>
</protein>
<dbReference type="EMBL" id="OU015566">
    <property type="protein sequence ID" value="CAG5107148.1"/>
    <property type="molecule type" value="Genomic_DNA"/>
</dbReference>
<sequence>MKIARFIFHPKDDDRVLDPETEDDPAADLEDDDLVPDPAPEDVDDDLLHITGTEADREIEGIKVDHLIDLDLHDARELLTSEENAARLATNLQQNRALPLATEAAARAAIDPPPETAPDPEASRDPDLEVAPDRRIFHLS</sequence>